<accession>A0A177I108</accession>
<evidence type="ECO:0000313" key="2">
    <source>
        <dbReference type="Proteomes" id="UP000077381"/>
    </source>
</evidence>
<reference evidence="1 2" key="1">
    <citation type="submission" date="2015-12" db="EMBL/GenBank/DDBJ databases">
        <title>Genome sequence of Streptomyces sp. G25.</title>
        <authorList>
            <person name="Poehlein A."/>
            <person name="Roettig A."/>
            <person name="Hiessl S."/>
            <person name="Hauschild P."/>
            <person name="Schauer J."/>
            <person name="Madkour M.H."/>
            <person name="Al-Ansari A.M."/>
            <person name="Almakishah N.H."/>
            <person name="Steinbuechel A."/>
            <person name="Daniel R."/>
        </authorList>
    </citation>
    <scope>NUCLEOTIDE SEQUENCE [LARGE SCALE GENOMIC DNA]</scope>
    <source>
        <strain evidence="2">G25(2015)</strain>
    </source>
</reference>
<dbReference type="EMBL" id="LOHS01000002">
    <property type="protein sequence ID" value="OAH16617.1"/>
    <property type="molecule type" value="Genomic_DNA"/>
</dbReference>
<dbReference type="Proteomes" id="UP000077381">
    <property type="component" value="Unassembled WGS sequence"/>
</dbReference>
<organism evidence="1 2">
    <name type="scientific">Streptomyces jeddahensis</name>
    <dbReference type="NCBI Taxonomy" id="1716141"/>
    <lineage>
        <taxon>Bacteria</taxon>
        <taxon>Bacillati</taxon>
        <taxon>Actinomycetota</taxon>
        <taxon>Actinomycetes</taxon>
        <taxon>Kitasatosporales</taxon>
        <taxon>Streptomycetaceae</taxon>
        <taxon>Streptomyces</taxon>
    </lineage>
</organism>
<dbReference type="AlphaFoldDB" id="A0A177I108"/>
<protein>
    <submittedName>
        <fullName evidence="1">Uncharacterized protein</fullName>
    </submittedName>
</protein>
<sequence length="37" mass="3819">MNFAVTALEILPTSSQLGTTTMSGMELEASTAPSFSP</sequence>
<proteinExistence type="predicted"/>
<comment type="caution">
    <text evidence="1">The sequence shown here is derived from an EMBL/GenBank/DDBJ whole genome shotgun (WGS) entry which is preliminary data.</text>
</comment>
<name>A0A177I108_9ACTN</name>
<gene>
    <name evidence="1" type="ORF">STSP_00020</name>
</gene>
<keyword evidence="2" id="KW-1185">Reference proteome</keyword>
<evidence type="ECO:0000313" key="1">
    <source>
        <dbReference type="EMBL" id="OAH16617.1"/>
    </source>
</evidence>